<comment type="function">
    <text evidence="4">Catalyzes amidations at positions B, D, E, and G on adenosylcobyrinic A,C-diamide. NH(2) groups are provided by glutamine, and one molecule of ATP is hydrogenolyzed for each amidation.</text>
</comment>
<dbReference type="EMBL" id="CP136958">
    <property type="protein sequence ID" value="WOT03072.1"/>
    <property type="molecule type" value="Genomic_DNA"/>
</dbReference>
<dbReference type="NCBIfam" id="NF001989">
    <property type="entry name" value="PRK00784.1"/>
    <property type="match status" value="1"/>
</dbReference>
<dbReference type="Gene3D" id="3.40.50.300">
    <property type="entry name" value="P-loop containing nucleotide triphosphate hydrolases"/>
    <property type="match status" value="1"/>
</dbReference>
<comment type="pathway">
    <text evidence="1 4">Cofactor biosynthesis; adenosylcobalamin biosynthesis.</text>
</comment>
<reference evidence="7" key="2">
    <citation type="submission" date="2023-10" db="EMBL/GenBank/DDBJ databases">
        <authorList>
            <person name="Choi B."/>
        </authorList>
    </citation>
    <scope>NUCLEOTIDE SEQUENCE</scope>
    <source>
        <strain evidence="7">UMB0763</strain>
    </source>
</reference>
<dbReference type="PROSITE" id="PS51274">
    <property type="entry name" value="GATASE_COBBQ"/>
    <property type="match status" value="1"/>
</dbReference>
<dbReference type="InterPro" id="IPR027417">
    <property type="entry name" value="P-loop_NTPase"/>
</dbReference>
<evidence type="ECO:0000256" key="4">
    <source>
        <dbReference type="HAMAP-Rule" id="MF_00028"/>
    </source>
</evidence>
<dbReference type="InterPro" id="IPR033949">
    <property type="entry name" value="CobQ_GATase1"/>
</dbReference>
<dbReference type="InterPro" id="IPR029062">
    <property type="entry name" value="Class_I_gatase-like"/>
</dbReference>
<dbReference type="CDD" id="cd05389">
    <property type="entry name" value="CobQ_N"/>
    <property type="match status" value="1"/>
</dbReference>
<feature type="domain" description="CobB/CobQ-like glutamine amidotransferase" evidence="6">
    <location>
        <begin position="260"/>
        <end position="421"/>
    </location>
</feature>
<comment type="similarity">
    <text evidence="4">Belongs to the CobB/CobQ family. CobQ subfamily.</text>
</comment>
<dbReference type="InterPro" id="IPR002586">
    <property type="entry name" value="CobQ/CobB/MinD/ParA_Nub-bd_dom"/>
</dbReference>
<dbReference type="RefSeq" id="WP_016459243.1">
    <property type="nucleotide sequence ID" value="NZ_CAMYCO010000009.1"/>
</dbReference>
<dbReference type="InterPro" id="IPR004459">
    <property type="entry name" value="CobQ_synth"/>
</dbReference>
<dbReference type="SUPFAM" id="SSF52540">
    <property type="entry name" value="P-loop containing nucleoside triphosphate hydrolases"/>
    <property type="match status" value="1"/>
</dbReference>
<evidence type="ECO:0000259" key="6">
    <source>
        <dbReference type="Pfam" id="PF07685"/>
    </source>
</evidence>
<dbReference type="KEGG" id="cpyr:CYJ47_04705"/>
<feature type="active site" description="Nucleophile" evidence="4">
    <location>
        <position position="335"/>
    </location>
</feature>
<dbReference type="InterPro" id="IPR047045">
    <property type="entry name" value="CobQ_N"/>
</dbReference>
<dbReference type="InterPro" id="IPR011698">
    <property type="entry name" value="GATase_3"/>
</dbReference>
<dbReference type="PANTHER" id="PTHR21343">
    <property type="entry name" value="DETHIOBIOTIN SYNTHETASE"/>
    <property type="match status" value="1"/>
</dbReference>
<dbReference type="AlphaFoldDB" id="A0AAF0YS04"/>
<feature type="active site" evidence="4">
    <location>
        <position position="414"/>
    </location>
</feature>
<dbReference type="GO" id="GO:0003824">
    <property type="term" value="F:catalytic activity"/>
    <property type="evidence" value="ECO:0007669"/>
    <property type="project" value="InterPro"/>
</dbReference>
<evidence type="ECO:0000256" key="1">
    <source>
        <dbReference type="ARBA" id="ARBA00004953"/>
    </source>
</evidence>
<dbReference type="PANTHER" id="PTHR21343:SF1">
    <property type="entry name" value="COBYRIC ACID SYNTHASE"/>
    <property type="match status" value="1"/>
</dbReference>
<protein>
    <recommendedName>
        <fullName evidence="4">Cobyric acid synthase</fullName>
    </recommendedName>
</protein>
<dbReference type="GO" id="GO:0015420">
    <property type="term" value="F:ABC-type vitamin B12 transporter activity"/>
    <property type="evidence" value="ECO:0007669"/>
    <property type="project" value="UniProtKB-UniRule"/>
</dbReference>
<keyword evidence="3 4" id="KW-0315">Glutamine amidotransferase</keyword>
<keyword evidence="2 4" id="KW-0169">Cobalamin biosynthesis</keyword>
<evidence type="ECO:0000256" key="3">
    <source>
        <dbReference type="ARBA" id="ARBA00022962"/>
    </source>
</evidence>
<dbReference type="Pfam" id="PF01656">
    <property type="entry name" value="CbiA"/>
    <property type="match status" value="1"/>
</dbReference>
<evidence type="ECO:0000313" key="8">
    <source>
        <dbReference type="Proteomes" id="UP000234560"/>
    </source>
</evidence>
<organism evidence="7 8">
    <name type="scientific">Corynebacterium pyruviciproducens</name>
    <dbReference type="NCBI Taxonomy" id="598660"/>
    <lineage>
        <taxon>Bacteria</taxon>
        <taxon>Bacillati</taxon>
        <taxon>Actinomycetota</taxon>
        <taxon>Actinomycetes</taxon>
        <taxon>Mycobacteriales</taxon>
        <taxon>Corynebacteriaceae</taxon>
        <taxon>Corynebacterium</taxon>
    </lineage>
</organism>
<feature type="domain" description="CobQ/CobB/MinD/ParA nucleotide binding" evidence="5">
    <location>
        <begin position="5"/>
        <end position="226"/>
    </location>
</feature>
<proteinExistence type="inferred from homology"/>
<dbReference type="PROSITE" id="PS51273">
    <property type="entry name" value="GATASE_TYPE_1"/>
    <property type="match status" value="1"/>
</dbReference>
<dbReference type="Pfam" id="PF07685">
    <property type="entry name" value="GATase_3"/>
    <property type="match status" value="1"/>
</dbReference>
<reference evidence="7" key="1">
    <citation type="submission" date="2017-12" db="EMBL/GenBank/DDBJ databases">
        <authorList>
            <person name="Thomas-White K."/>
            <person name="Wolfe A.J."/>
        </authorList>
    </citation>
    <scope>NUCLEOTIDE SEQUENCE</scope>
    <source>
        <strain evidence="7">UMB0763</strain>
    </source>
</reference>
<name>A0AAF0YS04_9CORY</name>
<dbReference type="Proteomes" id="UP000234560">
    <property type="component" value="Chromosome"/>
</dbReference>
<evidence type="ECO:0000259" key="5">
    <source>
        <dbReference type="Pfam" id="PF01656"/>
    </source>
</evidence>
<gene>
    <name evidence="4" type="primary">cobQ</name>
    <name evidence="7" type="ORF">CYJ47_04705</name>
</gene>
<accession>A0AAF0YS04</accession>
<dbReference type="SUPFAM" id="SSF52317">
    <property type="entry name" value="Class I glutamine amidotransferase-like"/>
    <property type="match status" value="1"/>
</dbReference>
<sequence>MSAVLICGTTSDAGKSVLVAGLCRAIARRGISVAPFKAQNMSNNSAVCPTGGEIGRAQALQAFASGLEPSVEFNPILLKPGSDRRSQVVVLGHAEGDVGAKDYFGHRTRMREIAAASLKNLEKKYDIIVCEGAGSPAETNLRATDVANFGLAEACDLDVYVVGDIDRGGVLAHLFGTYHIVDKADQQRIKGFIINKFRGDPDILKPGLDDLEARTGVPTIGILPFIHGLWIDAEDSLQSAEGRIVGNAATVAPGERALSVAAVRLPRVSNATDVEALAVEPATTVQWTSDPGLVRSADLVVVPGSKATVSDLEWMRSNGIAEALSHRTSPILAICGGYQMLGTTISDDVESHSGVVNGLGLFDMDIRFHPEKTLKRWTDGTYEIHHGRVTRSGDPTWLDGEGSHVGNVWGTHRHGIMDNDERRKDFLEEVFELPRSSASSAGERLKQVDLLADAVEEHLDVDSFIDRYSGRTTA</sequence>
<evidence type="ECO:0000256" key="2">
    <source>
        <dbReference type="ARBA" id="ARBA00022573"/>
    </source>
</evidence>
<dbReference type="HAMAP" id="MF_00028">
    <property type="entry name" value="CobQ"/>
    <property type="match status" value="1"/>
</dbReference>
<dbReference type="CDD" id="cd01750">
    <property type="entry name" value="GATase1_CobQ"/>
    <property type="match status" value="1"/>
</dbReference>
<evidence type="ECO:0000313" key="7">
    <source>
        <dbReference type="EMBL" id="WOT03072.1"/>
    </source>
</evidence>
<dbReference type="NCBIfam" id="TIGR00313">
    <property type="entry name" value="cobQ"/>
    <property type="match status" value="1"/>
</dbReference>
<dbReference type="GO" id="GO:0009236">
    <property type="term" value="P:cobalamin biosynthetic process"/>
    <property type="evidence" value="ECO:0007669"/>
    <property type="project" value="UniProtKB-UniRule"/>
</dbReference>
<dbReference type="Gene3D" id="3.40.50.880">
    <property type="match status" value="1"/>
</dbReference>